<feature type="signal peptide" evidence="1">
    <location>
        <begin position="1"/>
        <end position="23"/>
    </location>
</feature>
<evidence type="ECO:0008006" key="4">
    <source>
        <dbReference type="Google" id="ProtNLM"/>
    </source>
</evidence>
<protein>
    <recommendedName>
        <fullName evidence="4">PEP-CTERM protein-sorting domain-containing protein</fullName>
    </recommendedName>
</protein>
<keyword evidence="1" id="KW-0732">Signal</keyword>
<dbReference type="AlphaFoldDB" id="A0A5C5WA46"/>
<dbReference type="Proteomes" id="UP000318995">
    <property type="component" value="Unassembled WGS sequence"/>
</dbReference>
<dbReference type="RefSeq" id="WP_146572571.1">
    <property type="nucleotide sequence ID" value="NZ_SJPH01000002.1"/>
</dbReference>
<evidence type="ECO:0000256" key="1">
    <source>
        <dbReference type="SAM" id="SignalP"/>
    </source>
</evidence>
<dbReference type="EMBL" id="SJPH01000002">
    <property type="protein sequence ID" value="TWT47746.1"/>
    <property type="molecule type" value="Genomic_DNA"/>
</dbReference>
<dbReference type="OrthoDB" id="272027at2"/>
<evidence type="ECO:0000313" key="2">
    <source>
        <dbReference type="EMBL" id="TWT47746.1"/>
    </source>
</evidence>
<proteinExistence type="predicted"/>
<feature type="chain" id="PRO_5022696584" description="PEP-CTERM protein-sorting domain-containing protein" evidence="1">
    <location>
        <begin position="24"/>
        <end position="449"/>
    </location>
</feature>
<name>A0A5C5WA46_9BACT</name>
<dbReference type="Gene3D" id="2.60.120.260">
    <property type="entry name" value="Galactose-binding domain-like"/>
    <property type="match status" value="1"/>
</dbReference>
<dbReference type="InterPro" id="IPR018247">
    <property type="entry name" value="EF_Hand_1_Ca_BS"/>
</dbReference>
<evidence type="ECO:0000313" key="3">
    <source>
        <dbReference type="Proteomes" id="UP000318995"/>
    </source>
</evidence>
<accession>A0A5C5WA46</accession>
<comment type="caution">
    <text evidence="2">The sequence shown here is derived from an EMBL/GenBank/DDBJ whole genome shotgun (WGS) entry which is preliminary data.</text>
</comment>
<gene>
    <name evidence="2" type="ORF">Pla111_13660</name>
</gene>
<organism evidence="2 3">
    <name type="scientific">Botrimarina hoheduenensis</name>
    <dbReference type="NCBI Taxonomy" id="2528000"/>
    <lineage>
        <taxon>Bacteria</taxon>
        <taxon>Pseudomonadati</taxon>
        <taxon>Planctomycetota</taxon>
        <taxon>Planctomycetia</taxon>
        <taxon>Pirellulales</taxon>
        <taxon>Lacipirellulaceae</taxon>
        <taxon>Botrimarina</taxon>
    </lineage>
</organism>
<reference evidence="2 3" key="1">
    <citation type="submission" date="2019-02" db="EMBL/GenBank/DDBJ databases">
        <title>Deep-cultivation of Planctomycetes and their phenomic and genomic characterization uncovers novel biology.</title>
        <authorList>
            <person name="Wiegand S."/>
            <person name="Jogler M."/>
            <person name="Boedeker C."/>
            <person name="Pinto D."/>
            <person name="Vollmers J."/>
            <person name="Rivas-Marin E."/>
            <person name="Kohn T."/>
            <person name="Peeters S.H."/>
            <person name="Heuer A."/>
            <person name="Rast P."/>
            <person name="Oberbeckmann S."/>
            <person name="Bunk B."/>
            <person name="Jeske O."/>
            <person name="Meyerdierks A."/>
            <person name="Storesund J.E."/>
            <person name="Kallscheuer N."/>
            <person name="Luecker S."/>
            <person name="Lage O.M."/>
            <person name="Pohl T."/>
            <person name="Merkel B.J."/>
            <person name="Hornburger P."/>
            <person name="Mueller R.-W."/>
            <person name="Bruemmer F."/>
            <person name="Labrenz M."/>
            <person name="Spormann A.M."/>
            <person name="Op Den Camp H."/>
            <person name="Overmann J."/>
            <person name="Amann R."/>
            <person name="Jetten M.S.M."/>
            <person name="Mascher T."/>
            <person name="Medema M.H."/>
            <person name="Devos D.P."/>
            <person name="Kaster A.-K."/>
            <person name="Ovreas L."/>
            <person name="Rohde M."/>
            <person name="Galperin M.Y."/>
            <person name="Jogler C."/>
        </authorList>
    </citation>
    <scope>NUCLEOTIDE SEQUENCE [LARGE SCALE GENOMIC DNA]</scope>
    <source>
        <strain evidence="2 3">Pla111</strain>
    </source>
</reference>
<keyword evidence="3" id="KW-1185">Reference proteome</keyword>
<dbReference type="PROSITE" id="PS00018">
    <property type="entry name" value="EF_HAND_1"/>
    <property type="match status" value="1"/>
</dbReference>
<sequence precursor="true">MKTFLSCCGLLVGCTLSTSSALAVTNLAVNPGFEDLDLNTELGDGWGQFFNAGFNNFFGANGHASLFGDIAGNSGGVFQLGIPGVAGQRYQFDLLNTRIESAWDADLYLGVEYYAADDTTQLGVDEMVMNTAERINNGTIDGNIFSFQGGPAPVGTSIVRPVVRFDNVNATYLGQSQANLFVFDTYFSEVPVEGGNLLKNPAFDDDYNGTNLPGVLQSGDNWGTFGSAGAVQFNDLFGGNPHVSFFADTAGNNGGLFQQSLLAQAGEEYRFTLEDVRLEQNFDADFNFGLEFFASDDFTKVGESIVAVDTSTTGDGLTFSMTSTAPVGAVYVRPLITFDNVNAAYLGQSQASAFIFSTSLAVAVETAVDGDFNGDGRVDNGDLNLLLGSWGSTTVPAAWINGFVSPVDNAELNALLGNWGFGTAVAIPEPAAGLLLMAGLLATGGRRRA</sequence>